<name>A0ABV1FA30_9FIRM</name>
<reference evidence="1 2" key="1">
    <citation type="submission" date="2024-03" db="EMBL/GenBank/DDBJ databases">
        <title>Human intestinal bacterial collection.</title>
        <authorList>
            <person name="Pauvert C."/>
            <person name="Hitch T.C.A."/>
            <person name="Clavel T."/>
        </authorList>
    </citation>
    <scope>NUCLEOTIDE SEQUENCE [LARGE SCALE GENOMIC DNA]</scope>
    <source>
        <strain evidence="1 2">CLA-JM-H38</strain>
    </source>
</reference>
<evidence type="ECO:0000313" key="1">
    <source>
        <dbReference type="EMBL" id="MEQ2470212.1"/>
    </source>
</evidence>
<accession>A0ABV1FA30</accession>
<dbReference type="EMBL" id="JBBMEZ010000019">
    <property type="protein sequence ID" value="MEQ2470212.1"/>
    <property type="molecule type" value="Genomic_DNA"/>
</dbReference>
<dbReference type="RefSeq" id="WP_101070958.1">
    <property type="nucleotide sequence ID" value="NZ_JBBMEZ010000019.1"/>
</dbReference>
<keyword evidence="2" id="KW-1185">Reference proteome</keyword>
<protein>
    <submittedName>
        <fullName evidence="1">Radical SAM protein</fullName>
    </submittedName>
</protein>
<dbReference type="Proteomes" id="UP001490816">
    <property type="component" value="Unassembled WGS sequence"/>
</dbReference>
<comment type="caution">
    <text evidence="1">The sequence shown here is derived from an EMBL/GenBank/DDBJ whole genome shotgun (WGS) entry which is preliminary data.</text>
</comment>
<organism evidence="1 2">
    <name type="scientific">Ruminococcoides intestinale</name>
    <dbReference type="NCBI Taxonomy" id="3133162"/>
    <lineage>
        <taxon>Bacteria</taxon>
        <taxon>Bacillati</taxon>
        <taxon>Bacillota</taxon>
        <taxon>Clostridia</taxon>
        <taxon>Eubacteriales</taxon>
        <taxon>Oscillospiraceae</taxon>
        <taxon>Ruminococcoides</taxon>
    </lineage>
</organism>
<evidence type="ECO:0000313" key="2">
    <source>
        <dbReference type="Proteomes" id="UP001490816"/>
    </source>
</evidence>
<sequence>MERYSIINEKNSREIVLLRGSGCVYRKCIFCDYYTDRCSDEDENFRLNKAVLEKVTGIFGDLEVINSGSVFELDKKTLDFIKQVCKEKKINTIHFEAHYLYRNKISQLRKDFADFDLKMKLGLETFDCDFRENVLKKGIKESSPAVIAENFDEANFLFGIKGQTAETMQKDIELGLKYFERICVNIMCDNTTEVEPDKAVIKEFMQKIYPVYKDNPRTDILINNTDFGVGD</sequence>
<gene>
    <name evidence="1" type="ORF">WMO39_07715</name>
</gene>
<proteinExistence type="predicted"/>